<protein>
    <recommendedName>
        <fullName evidence="1">Putative Se/S carrier protein-like domain-containing protein</fullName>
    </recommendedName>
</protein>
<keyword evidence="3" id="KW-1185">Reference proteome</keyword>
<dbReference type="EMBL" id="LNAM01000175">
    <property type="protein sequence ID" value="KSV58391.1"/>
    <property type="molecule type" value="Genomic_DNA"/>
</dbReference>
<dbReference type="Proteomes" id="UP000054874">
    <property type="component" value="Unassembled WGS sequence"/>
</dbReference>
<accession>A0A0V8QCY0</accession>
<sequence length="91" mass="10286">MADTTDLNYYILFENYTHGLALQELLQKKGLPSRIAPTPRTIQGELSCGMSLLIEASAIKAVTDCIKEHKARYYSIVEMPCQINPYRGKFC</sequence>
<dbReference type="InterPro" id="IPR021778">
    <property type="entry name" value="Se/S_carrier-like"/>
</dbReference>
<comment type="caution">
    <text evidence="2">The sequence shown here is derived from an EMBL/GenBank/DDBJ whole genome shotgun (WGS) entry which is preliminary data.</text>
</comment>
<dbReference type="STRING" id="290052.ASU35_03030"/>
<feature type="domain" description="Putative Se/S carrier protein-like" evidence="1">
    <location>
        <begin position="8"/>
        <end position="77"/>
    </location>
</feature>
<reference evidence="2 3" key="1">
    <citation type="submission" date="2015-11" db="EMBL/GenBank/DDBJ databases">
        <title>Butyribacter intestini gen. nov., sp. nov., a butyric acid-producing bacterium of the family Lachnospiraceae isolated from the human faeces.</title>
        <authorList>
            <person name="Zou Y."/>
            <person name="Xue W."/>
            <person name="Luo G."/>
            <person name="Lv M."/>
        </authorList>
    </citation>
    <scope>NUCLEOTIDE SEQUENCE [LARGE SCALE GENOMIC DNA]</scope>
    <source>
        <strain evidence="2 3">ACET-33324</strain>
    </source>
</reference>
<name>A0A0V8QCY0_9FIRM</name>
<proteinExistence type="predicted"/>
<organism evidence="2 3">
    <name type="scientific">Acetivibrio ethanolgignens</name>
    <dbReference type="NCBI Taxonomy" id="290052"/>
    <lineage>
        <taxon>Bacteria</taxon>
        <taxon>Bacillati</taxon>
        <taxon>Bacillota</taxon>
        <taxon>Clostridia</taxon>
        <taxon>Eubacteriales</taxon>
        <taxon>Oscillospiraceae</taxon>
        <taxon>Acetivibrio</taxon>
    </lineage>
</organism>
<dbReference type="AlphaFoldDB" id="A0A0V8QCY0"/>
<dbReference type="Pfam" id="PF11823">
    <property type="entry name" value="Se_S_carrier"/>
    <property type="match status" value="1"/>
</dbReference>
<evidence type="ECO:0000259" key="1">
    <source>
        <dbReference type="Pfam" id="PF11823"/>
    </source>
</evidence>
<dbReference type="RefSeq" id="WP_058353432.1">
    <property type="nucleotide sequence ID" value="NZ_CABMMD010000175.1"/>
</dbReference>
<evidence type="ECO:0000313" key="3">
    <source>
        <dbReference type="Proteomes" id="UP000054874"/>
    </source>
</evidence>
<dbReference type="OrthoDB" id="1822732at2"/>
<gene>
    <name evidence="2" type="ORF">ASU35_03030</name>
</gene>
<evidence type="ECO:0000313" key="2">
    <source>
        <dbReference type="EMBL" id="KSV58391.1"/>
    </source>
</evidence>